<reference evidence="1 2" key="1">
    <citation type="submission" date="2021-01" db="EMBL/GenBank/DDBJ databases">
        <title>Genomic Encyclopedia of Type Strains, Phase IV (KMG-IV): sequencing the most valuable type-strain genomes for metagenomic binning, comparative biology and taxonomic classification.</title>
        <authorList>
            <person name="Goeker M."/>
        </authorList>
    </citation>
    <scope>NUCLEOTIDE SEQUENCE [LARGE SCALE GENOMIC DNA]</scope>
    <source>
        <strain evidence="1 2">DSM 100968</strain>
    </source>
</reference>
<sequence>MADTVLIEDQTVFIESLEADMHLKNCRIDSRGFRKLLTDVTFTNCDFLIRDFSRTEWLDCVFSNCDFSNFSFAHAVLYRDQWTTCKMVGTDFSQTSSKDSRFKDCLMTYASFPDATLTNINFESCQLNESFFQHVQLKNVVFKQSHLEQADFSETLLKGVDWSSCTIDGIRIDMPLAVGLKIDAFQAAPLVASLGIEITGEGTGCI</sequence>
<dbReference type="EMBL" id="JAFBEV010000007">
    <property type="protein sequence ID" value="MBM7657688.1"/>
    <property type="molecule type" value="Genomic_DNA"/>
</dbReference>
<name>A0ABS2Q7H1_9BACL</name>
<dbReference type="RefSeq" id="WP_205006016.1">
    <property type="nucleotide sequence ID" value="NZ_CBCRXA010000005.1"/>
</dbReference>
<protein>
    <submittedName>
        <fullName evidence="1">Uncharacterized protein YjbI with pentapeptide repeats</fullName>
    </submittedName>
</protein>
<comment type="caution">
    <text evidence="1">The sequence shown here is derived from an EMBL/GenBank/DDBJ whole genome shotgun (WGS) entry which is preliminary data.</text>
</comment>
<organism evidence="1 2">
    <name type="scientific">Sporolactobacillus spathodeae</name>
    <dbReference type="NCBI Taxonomy" id="1465502"/>
    <lineage>
        <taxon>Bacteria</taxon>
        <taxon>Bacillati</taxon>
        <taxon>Bacillota</taxon>
        <taxon>Bacilli</taxon>
        <taxon>Bacillales</taxon>
        <taxon>Sporolactobacillaceae</taxon>
        <taxon>Sporolactobacillus</taxon>
    </lineage>
</organism>
<keyword evidence="2" id="KW-1185">Reference proteome</keyword>
<gene>
    <name evidence="1" type="ORF">JOC27_001137</name>
</gene>
<accession>A0ABS2Q7H1</accession>
<dbReference type="SUPFAM" id="SSF141571">
    <property type="entry name" value="Pentapeptide repeat-like"/>
    <property type="match status" value="1"/>
</dbReference>
<dbReference type="PANTHER" id="PTHR42999:SF1">
    <property type="entry name" value="PENTAPEPTIDE REPEAT-CONTAINING PROTEIN"/>
    <property type="match status" value="1"/>
</dbReference>
<dbReference type="InterPro" id="IPR052949">
    <property type="entry name" value="PA_immunity-related"/>
</dbReference>
<dbReference type="PANTHER" id="PTHR42999">
    <property type="entry name" value="ANTIBIOTIC RESISTANCE PROTEIN MCBG"/>
    <property type="match status" value="1"/>
</dbReference>
<dbReference type="Pfam" id="PF13599">
    <property type="entry name" value="Pentapeptide_4"/>
    <property type="match status" value="1"/>
</dbReference>
<dbReference type="Proteomes" id="UP000823201">
    <property type="component" value="Unassembled WGS sequence"/>
</dbReference>
<evidence type="ECO:0000313" key="2">
    <source>
        <dbReference type="Proteomes" id="UP000823201"/>
    </source>
</evidence>
<proteinExistence type="predicted"/>
<evidence type="ECO:0000313" key="1">
    <source>
        <dbReference type="EMBL" id="MBM7657688.1"/>
    </source>
</evidence>
<dbReference type="InterPro" id="IPR001646">
    <property type="entry name" value="5peptide_repeat"/>
</dbReference>
<dbReference type="Gene3D" id="2.160.20.80">
    <property type="entry name" value="E3 ubiquitin-protein ligase SopA"/>
    <property type="match status" value="1"/>
</dbReference>